<reference evidence="4" key="1">
    <citation type="journal article" date="2020" name="mSystems">
        <title>Genome- and Community-Level Interaction Insights into Carbon Utilization and Element Cycling Functions of Hydrothermarchaeota in Hydrothermal Sediment.</title>
        <authorList>
            <person name="Zhou Z."/>
            <person name="Liu Y."/>
            <person name="Xu W."/>
            <person name="Pan J."/>
            <person name="Luo Z.H."/>
            <person name="Li M."/>
        </authorList>
    </citation>
    <scope>NUCLEOTIDE SEQUENCE [LARGE SCALE GENOMIC DNA]</scope>
    <source>
        <strain evidence="4">SpSt-26</strain>
    </source>
</reference>
<dbReference type="NCBIfam" id="TIGR00055">
    <property type="entry name" value="uppS"/>
    <property type="match status" value="1"/>
</dbReference>
<dbReference type="PROSITE" id="PS01066">
    <property type="entry name" value="UPP_SYNTHASE"/>
    <property type="match status" value="1"/>
</dbReference>
<keyword evidence="3" id="KW-0479">Metal-binding</keyword>
<dbReference type="Pfam" id="PF01255">
    <property type="entry name" value="Prenyltransf"/>
    <property type="match status" value="1"/>
</dbReference>
<comment type="cofactor">
    <cofactor evidence="3">
        <name>Mg(2+)</name>
        <dbReference type="ChEBI" id="CHEBI:18420"/>
    </cofactor>
    <text evidence="3">Binds 2 magnesium ions per subunit.</text>
</comment>
<sequence length="261" mass="31333">MSILWKGLLRPAYRVYEEFLRREVLEGEIPKHIAIIMDGNRRFARKRGMKETMGHEFGSRKAEEVLRWCWELGIKMLTLYAFSTENFKRSEEEKRNIFNIFERELKRLLTDRETYEKEVRVKIVGRRDLLPEKILELVEKVEKATEGHEKYFLNIAVAYGGRQELIDAAKKIICKVIKGELMPMEIDERVIEKNLYYENELYAKVDIVIRSGGEQRLSNFLPWQTANSVVYFCDVFWPEFRKIDLLRAIREWQRRRACRRS</sequence>
<accession>A0A7J2TG60</accession>
<gene>
    <name evidence="3 4" type="primary">uppS</name>
    <name evidence="4" type="ORF">ENP88_00130</name>
</gene>
<name>A0A7J2TG60_ARCFL</name>
<dbReference type="Gene3D" id="3.40.1180.10">
    <property type="entry name" value="Decaprenyl diphosphate synthase-like"/>
    <property type="match status" value="1"/>
</dbReference>
<evidence type="ECO:0000256" key="2">
    <source>
        <dbReference type="ARBA" id="ARBA00022842"/>
    </source>
</evidence>
<protein>
    <recommendedName>
        <fullName evidence="3">Tritrans,polycis-undecaprenyl-diphosphate synthase (geranylgeranyl-diphosphate specific)</fullName>
        <ecNumber evidence="3">2.5.1.89</ecNumber>
    </recommendedName>
    <alternativeName>
        <fullName evidence="3">Undecaprenyl diphosphate synthase</fullName>
        <shortName evidence="3">UDS</shortName>
    </alternativeName>
    <alternativeName>
        <fullName evidence="3">Undecaprenyl pyrophosphate synthase</fullName>
        <shortName evidence="3">UPP synthase</shortName>
    </alternativeName>
</protein>
<dbReference type="FunFam" id="3.40.1180.10:FF:000005">
    <property type="entry name" value="Alkyl transferase"/>
    <property type="match status" value="1"/>
</dbReference>
<feature type="active site" description="Proton acceptor" evidence="3">
    <location>
        <position position="86"/>
    </location>
</feature>
<feature type="binding site" evidence="3">
    <location>
        <position position="43"/>
    </location>
    <ligand>
        <name>substrate</name>
    </ligand>
</feature>
<feature type="binding site" evidence="3">
    <location>
        <begin position="216"/>
        <end position="218"/>
    </location>
    <ligand>
        <name>substrate</name>
    </ligand>
</feature>
<dbReference type="EC" id="2.5.1.89" evidence="3"/>
<evidence type="ECO:0000313" key="4">
    <source>
        <dbReference type="EMBL" id="HEH34573.1"/>
    </source>
</evidence>
<comment type="caution">
    <text evidence="3">Lacks conserved residue(s) required for the propagation of feature annotation.</text>
</comment>
<comment type="similarity">
    <text evidence="3">Belongs to the UPP synthase family.</text>
</comment>
<keyword evidence="1 3" id="KW-0808">Transferase</keyword>
<feature type="binding site" evidence="3">
    <location>
        <position position="89"/>
    </location>
    <ligand>
        <name>substrate</name>
    </ligand>
</feature>
<feature type="binding site" evidence="3">
    <location>
        <begin position="83"/>
        <end position="85"/>
    </location>
    <ligand>
        <name>substrate</name>
    </ligand>
</feature>
<dbReference type="InterPro" id="IPR001441">
    <property type="entry name" value="UPP_synth-like"/>
</dbReference>
<dbReference type="PANTHER" id="PTHR10291">
    <property type="entry name" value="DEHYDRODOLICHYL DIPHOSPHATE SYNTHASE FAMILY MEMBER"/>
    <property type="match status" value="1"/>
</dbReference>
<feature type="binding site" evidence="3">
    <location>
        <position position="55"/>
    </location>
    <ligand>
        <name>substrate</name>
    </ligand>
</feature>
<feature type="active site" evidence="3">
    <location>
        <position position="38"/>
    </location>
</feature>
<comment type="subunit">
    <text evidence="3">Homodimer.</text>
</comment>
<dbReference type="HAMAP" id="MF_01139">
    <property type="entry name" value="ISPT"/>
    <property type="match status" value="1"/>
</dbReference>
<dbReference type="CDD" id="cd00475">
    <property type="entry name" value="Cis_IPPS"/>
    <property type="match status" value="1"/>
</dbReference>
<dbReference type="GO" id="GO:0016094">
    <property type="term" value="P:polyprenol biosynthetic process"/>
    <property type="evidence" value="ECO:0007669"/>
    <property type="project" value="TreeGrafter"/>
</dbReference>
<proteinExistence type="inferred from homology"/>
<dbReference type="AlphaFoldDB" id="A0A7J2TG60"/>
<comment type="caution">
    <text evidence="4">The sequence shown here is derived from an EMBL/GenBank/DDBJ whole genome shotgun (WGS) entry which is preliminary data.</text>
</comment>
<comment type="function">
    <text evidence="3">Catalyzes the sequential condensation of isopentenyl diphosphate (IPP) with geranylgeranyl diphosphate (GGPP) to yield (2Z,6Z,10Z,14Z,18Z,22Z,26Z,30E,34E,38E)-undecaprenyl diphosphate (tritrans,heptacis-UPP). It is probably the precursor of glycosyl carrier lipids.</text>
</comment>
<dbReference type="GO" id="GO:0045547">
    <property type="term" value="F:ditrans,polycis-polyprenyl diphosphate synthase [(2E,6E)-farnesyl diphosphate specific] activity"/>
    <property type="evidence" value="ECO:0007669"/>
    <property type="project" value="TreeGrafter"/>
</dbReference>
<feature type="binding site" evidence="3">
    <location>
        <position position="87"/>
    </location>
    <ligand>
        <name>substrate</name>
    </ligand>
</feature>
<dbReference type="SUPFAM" id="SSF64005">
    <property type="entry name" value="Undecaprenyl diphosphate synthase"/>
    <property type="match status" value="1"/>
</dbReference>
<evidence type="ECO:0000256" key="1">
    <source>
        <dbReference type="ARBA" id="ARBA00022679"/>
    </source>
</evidence>
<dbReference type="InterPro" id="IPR036424">
    <property type="entry name" value="UPP_synth-like_sf"/>
</dbReference>
<comment type="catalytic activity">
    <reaction evidence="3">
        <text>geranylgeranyl diphosphate + 7 isopentenyl diphosphate = tri-trans,hepta-cis-undecaprenyl diphosphate + 7 diphosphate</text>
        <dbReference type="Rhea" id="RHEA:27622"/>
        <dbReference type="ChEBI" id="CHEBI:33019"/>
        <dbReference type="ChEBI" id="CHEBI:57533"/>
        <dbReference type="ChEBI" id="CHEBI:60388"/>
        <dbReference type="ChEBI" id="CHEBI:128769"/>
        <dbReference type="EC" id="2.5.1.89"/>
    </reaction>
</comment>
<organism evidence="4">
    <name type="scientific">Archaeoglobus fulgidus</name>
    <dbReference type="NCBI Taxonomy" id="2234"/>
    <lineage>
        <taxon>Archaea</taxon>
        <taxon>Methanobacteriati</taxon>
        <taxon>Methanobacteriota</taxon>
        <taxon>Archaeoglobi</taxon>
        <taxon>Archaeoglobales</taxon>
        <taxon>Archaeoglobaceae</taxon>
        <taxon>Archaeoglobus</taxon>
    </lineage>
</organism>
<feature type="binding site" evidence="3">
    <location>
        <position position="210"/>
    </location>
    <ligand>
        <name>substrate</name>
    </ligand>
</feature>
<dbReference type="GO" id="GO:0000287">
    <property type="term" value="F:magnesium ion binding"/>
    <property type="evidence" value="ECO:0007669"/>
    <property type="project" value="UniProtKB-UniRule"/>
</dbReference>
<feature type="binding site" evidence="3">
    <location>
        <position position="38"/>
    </location>
    <ligand>
        <name>Mg(2+)</name>
        <dbReference type="ChEBI" id="CHEBI:18420"/>
    </ligand>
</feature>
<dbReference type="PANTHER" id="PTHR10291:SF43">
    <property type="entry name" value="DEHYDRODOLICHYL DIPHOSPHATE SYNTHASE COMPLEX SUBUNIT DHDDS"/>
    <property type="match status" value="1"/>
</dbReference>
<keyword evidence="2 3" id="KW-0460">Magnesium</keyword>
<dbReference type="InterPro" id="IPR018520">
    <property type="entry name" value="UPP_synth-like_CS"/>
</dbReference>
<feature type="binding site" evidence="3">
    <location>
        <begin position="39"/>
        <end position="42"/>
    </location>
    <ligand>
        <name>substrate</name>
    </ligand>
</feature>
<evidence type="ECO:0000256" key="3">
    <source>
        <dbReference type="HAMAP-Rule" id="MF_01139"/>
    </source>
</evidence>
<dbReference type="EMBL" id="DSLA01000003">
    <property type="protein sequence ID" value="HEH34573.1"/>
    <property type="molecule type" value="Genomic_DNA"/>
</dbReference>